<sequence length="311" mass="34829">MGLSHKAGINDKSNEGKSWNSNRISNLSVILTDPQVLECFVCFEPLRAPIFQCENGHSSCSSCCLKLNNICALCSKPTGRIRNLSIEKLLESLRISCPNAKYGCKEYLSYIRNGSSECDHQNACPYVPFSCLFSGCDYVVSYTDLCHHLTTNHKDSTLCFAYNENVSVSFNTEDENDVVVVLCERNCDDVFVVSSKVVENVGRVVYVSFVGLKSWEHRLCNYSVFAKSFDCQSSVSFIGCAKNMQHVVDVGPGALRDCVLIPFSYFGSIYGEIECLKVGTHNRTKQDTIEITRIFSSRDSWINWPSHDDLT</sequence>
<dbReference type="InterPro" id="IPR013010">
    <property type="entry name" value="Znf_SIAH"/>
</dbReference>
<dbReference type="CDD" id="cd16571">
    <property type="entry name" value="RING-HC_SIAHs"/>
    <property type="match status" value="1"/>
</dbReference>
<comment type="similarity">
    <text evidence="3">Belongs to the SINA (Seven in absentia) family.</text>
</comment>
<evidence type="ECO:0000256" key="5">
    <source>
        <dbReference type="ARBA" id="ARBA00022679"/>
    </source>
</evidence>
<dbReference type="Proteomes" id="UP000634136">
    <property type="component" value="Unassembled WGS sequence"/>
</dbReference>
<evidence type="ECO:0000256" key="7">
    <source>
        <dbReference type="ARBA" id="ARBA00022771"/>
    </source>
</evidence>
<evidence type="ECO:0000256" key="1">
    <source>
        <dbReference type="ARBA" id="ARBA00000900"/>
    </source>
</evidence>
<dbReference type="PANTHER" id="PTHR46632:SF16">
    <property type="entry name" value="E3 UBIQUITIN-PROTEIN LIGASE SINA-LIKE 10"/>
    <property type="match status" value="1"/>
</dbReference>
<dbReference type="PANTHER" id="PTHR46632">
    <property type="entry name" value="E3 UBIQUITIN-PROTEIN LIGASE SINA-LIKE 4"/>
    <property type="match status" value="1"/>
</dbReference>
<dbReference type="GO" id="GO:0016567">
    <property type="term" value="P:protein ubiquitination"/>
    <property type="evidence" value="ECO:0007669"/>
    <property type="project" value="UniProtKB-UniPathway"/>
</dbReference>
<dbReference type="GO" id="GO:0061630">
    <property type="term" value="F:ubiquitin protein ligase activity"/>
    <property type="evidence" value="ECO:0007669"/>
    <property type="project" value="UniProtKB-EC"/>
</dbReference>
<dbReference type="GO" id="GO:0008270">
    <property type="term" value="F:zinc ion binding"/>
    <property type="evidence" value="ECO:0007669"/>
    <property type="project" value="UniProtKB-KW"/>
</dbReference>
<comment type="caution">
    <text evidence="13">The sequence shown here is derived from an EMBL/GenBank/DDBJ whole genome shotgun (WGS) entry which is preliminary data.</text>
</comment>
<gene>
    <name evidence="13" type="ORF">G2W53_015762</name>
</gene>
<dbReference type="EC" id="2.3.2.27" evidence="4"/>
<evidence type="ECO:0000256" key="10">
    <source>
        <dbReference type="ARBA" id="ARBA00024004"/>
    </source>
</evidence>
<evidence type="ECO:0000256" key="3">
    <source>
        <dbReference type="ARBA" id="ARBA00009119"/>
    </source>
</evidence>
<dbReference type="Gene3D" id="3.30.40.10">
    <property type="entry name" value="Zinc/RING finger domain, C3HC4 (zinc finger)"/>
    <property type="match status" value="1"/>
</dbReference>
<keyword evidence="9" id="KW-0862">Zinc</keyword>
<keyword evidence="8" id="KW-0833">Ubl conjugation pathway</keyword>
<dbReference type="SUPFAM" id="SSF49599">
    <property type="entry name" value="TRAF domain-like"/>
    <property type="match status" value="1"/>
</dbReference>
<name>A0A835C652_9FABA</name>
<comment type="pathway">
    <text evidence="2">Protein modification; protein ubiquitination.</text>
</comment>
<evidence type="ECO:0000256" key="6">
    <source>
        <dbReference type="ARBA" id="ARBA00022723"/>
    </source>
</evidence>
<dbReference type="AlphaFoldDB" id="A0A835C652"/>
<evidence type="ECO:0000256" key="9">
    <source>
        <dbReference type="ARBA" id="ARBA00022833"/>
    </source>
</evidence>
<protein>
    <recommendedName>
        <fullName evidence="4">RING-type E3 ubiquitin transferase</fullName>
        <ecNumber evidence="4">2.3.2.27</ecNumber>
    </recommendedName>
</protein>
<evidence type="ECO:0000256" key="4">
    <source>
        <dbReference type="ARBA" id="ARBA00012483"/>
    </source>
</evidence>
<feature type="domain" description="SIAH-type" evidence="12">
    <location>
        <begin position="92"/>
        <end position="154"/>
    </location>
</feature>
<dbReference type="InterPro" id="IPR013083">
    <property type="entry name" value="Znf_RING/FYVE/PHD"/>
</dbReference>
<dbReference type="InterPro" id="IPR044286">
    <property type="entry name" value="SINL_plant"/>
</dbReference>
<keyword evidence="7 11" id="KW-0863">Zinc-finger</keyword>
<keyword evidence="5" id="KW-0808">Transferase</keyword>
<organism evidence="13 14">
    <name type="scientific">Senna tora</name>
    <dbReference type="NCBI Taxonomy" id="362788"/>
    <lineage>
        <taxon>Eukaryota</taxon>
        <taxon>Viridiplantae</taxon>
        <taxon>Streptophyta</taxon>
        <taxon>Embryophyta</taxon>
        <taxon>Tracheophyta</taxon>
        <taxon>Spermatophyta</taxon>
        <taxon>Magnoliopsida</taxon>
        <taxon>eudicotyledons</taxon>
        <taxon>Gunneridae</taxon>
        <taxon>Pentapetalae</taxon>
        <taxon>rosids</taxon>
        <taxon>fabids</taxon>
        <taxon>Fabales</taxon>
        <taxon>Fabaceae</taxon>
        <taxon>Caesalpinioideae</taxon>
        <taxon>Cassia clade</taxon>
        <taxon>Senna</taxon>
    </lineage>
</organism>
<comment type="function">
    <text evidence="10">E3 ubiquitin-protein ligase that mediates ubiquitination and subsequent proteasomal degradation of target proteins. E3 ubiquitin ligases accept ubiquitin from an E2 ubiquitin-conjugating enzyme in the form of a thioester and then directly transfers the ubiquitin to targeted substrates. It probably triggers the ubiquitin-mediated degradation of different substrates.</text>
</comment>
<evidence type="ECO:0000313" key="14">
    <source>
        <dbReference type="Proteomes" id="UP000634136"/>
    </source>
</evidence>
<evidence type="ECO:0000259" key="12">
    <source>
        <dbReference type="PROSITE" id="PS51081"/>
    </source>
</evidence>
<comment type="catalytic activity">
    <reaction evidence="1">
        <text>S-ubiquitinyl-[E2 ubiquitin-conjugating enzyme]-L-cysteine + [acceptor protein]-L-lysine = [E2 ubiquitin-conjugating enzyme]-L-cysteine + N(6)-ubiquitinyl-[acceptor protein]-L-lysine.</text>
        <dbReference type="EC" id="2.3.2.27"/>
    </reaction>
</comment>
<dbReference type="OrthoDB" id="4788989at2759"/>
<evidence type="ECO:0000256" key="2">
    <source>
        <dbReference type="ARBA" id="ARBA00004906"/>
    </source>
</evidence>
<keyword evidence="6" id="KW-0479">Metal-binding</keyword>
<keyword evidence="14" id="KW-1185">Reference proteome</keyword>
<dbReference type="Pfam" id="PF21362">
    <property type="entry name" value="Sina_RING"/>
    <property type="match status" value="1"/>
</dbReference>
<reference evidence="13" key="1">
    <citation type="submission" date="2020-09" db="EMBL/GenBank/DDBJ databases">
        <title>Genome-Enabled Discovery of Anthraquinone Biosynthesis in Senna tora.</title>
        <authorList>
            <person name="Kang S.-H."/>
            <person name="Pandey R.P."/>
            <person name="Lee C.-M."/>
            <person name="Sim J.-S."/>
            <person name="Jeong J.-T."/>
            <person name="Choi B.-S."/>
            <person name="Jung M."/>
            <person name="Ginzburg D."/>
            <person name="Zhao K."/>
            <person name="Won S.Y."/>
            <person name="Oh T.-J."/>
            <person name="Yu Y."/>
            <person name="Kim N.-H."/>
            <person name="Lee O.R."/>
            <person name="Lee T.-H."/>
            <person name="Bashyal P."/>
            <person name="Kim T.-S."/>
            <person name="Lee W.-H."/>
            <person name="Kawkins C."/>
            <person name="Kim C.-K."/>
            <person name="Kim J.S."/>
            <person name="Ahn B.O."/>
            <person name="Rhee S.Y."/>
            <person name="Sohng J.K."/>
        </authorList>
    </citation>
    <scope>NUCLEOTIDE SEQUENCE</scope>
    <source>
        <tissue evidence="13">Leaf</tissue>
    </source>
</reference>
<evidence type="ECO:0000313" key="13">
    <source>
        <dbReference type="EMBL" id="KAF7833429.1"/>
    </source>
</evidence>
<accession>A0A835C652</accession>
<dbReference type="UniPathway" id="UPA00143"/>
<dbReference type="EMBL" id="JAAIUW010000005">
    <property type="protein sequence ID" value="KAF7833429.1"/>
    <property type="molecule type" value="Genomic_DNA"/>
</dbReference>
<dbReference type="PROSITE" id="PS51081">
    <property type="entry name" value="ZF_SIAH"/>
    <property type="match status" value="1"/>
</dbReference>
<evidence type="ECO:0000256" key="8">
    <source>
        <dbReference type="ARBA" id="ARBA00022786"/>
    </source>
</evidence>
<proteinExistence type="inferred from homology"/>
<evidence type="ECO:0000256" key="11">
    <source>
        <dbReference type="PROSITE-ProRule" id="PRU00455"/>
    </source>
</evidence>
<dbReference type="InterPro" id="IPR049548">
    <property type="entry name" value="Sina-like_RING"/>
</dbReference>